<feature type="domain" description="BHLH" evidence="7">
    <location>
        <begin position="266"/>
        <end position="315"/>
    </location>
</feature>
<evidence type="ECO:0000256" key="6">
    <source>
        <dbReference type="SAM" id="MobiDB-lite"/>
    </source>
</evidence>
<protein>
    <recommendedName>
        <fullName evidence="7">BHLH domain-containing protein</fullName>
    </recommendedName>
</protein>
<evidence type="ECO:0000313" key="8">
    <source>
        <dbReference type="EnsemblPlants" id="Pp3c21_15150V3.3"/>
    </source>
</evidence>
<dbReference type="GO" id="GO:0005634">
    <property type="term" value="C:nucleus"/>
    <property type="evidence" value="ECO:0007669"/>
    <property type="project" value="UniProtKB-SubCell"/>
</dbReference>
<dbReference type="PANTHER" id="PTHR46266">
    <property type="entry name" value="TRANSCRIPTION FACTOR TT8"/>
    <property type="match status" value="1"/>
</dbReference>
<comment type="subcellular location">
    <subcellularLocation>
        <location evidence="1">Nucleus</location>
    </subcellularLocation>
</comment>
<keyword evidence="9" id="KW-1185">Reference proteome</keyword>
<proteinExistence type="predicted"/>
<evidence type="ECO:0000256" key="5">
    <source>
        <dbReference type="ARBA" id="ARBA00023242"/>
    </source>
</evidence>
<keyword evidence="3" id="KW-0010">Activator</keyword>
<sequence length="477" mass="53059">MSCNFAEGVGLVGRAAADGRYAWQCKTNEISTKLFTRALLAKSASIQTIFCFPLMDGVVEFGTTEHVPEDSNIVQHVSSFFMERKRHSHPQHSVTTEQKHEHSKNSPQQSENVVHCNQLAEYGASSKKAKLSSSQMAEVENETSMNRVNSLLDPTSQEQRTYTHLFQQNQGSDSRLYKGENRGKNQSGVLPGRVFSSWKKNSTPSQKSQKAENRQKILKEALFRVTRLYDGAWKNKVDSSFIFTDRAVEDRTSNLGSQKPVPSSEETSASHVLAERRRREKLNDRFVALRELIPNVSKMDKASILGVAIEYVKELQSQLRALESNNTQDGTPRQFGTANEDATITNTTREHLECAGVVHVIDEDKAATSECTITEESFKPGHVNVRVSMNNDVAIVKLHCPYRQTLLVDVLQSLNDLEFDVCGVRSSISDDILSTVLEAKLRSASDGSSPTIIEVEKTLHRAAAGLLKERASASSLQ</sequence>
<evidence type="ECO:0000256" key="2">
    <source>
        <dbReference type="ARBA" id="ARBA00023015"/>
    </source>
</evidence>
<feature type="compositionally biased region" description="Polar residues" evidence="6">
    <location>
        <begin position="253"/>
        <end position="270"/>
    </location>
</feature>
<keyword evidence="2" id="KW-0805">Transcription regulation</keyword>
<gene>
    <name evidence="8" type="primary">LOC112274231</name>
</gene>
<evidence type="ECO:0000256" key="3">
    <source>
        <dbReference type="ARBA" id="ARBA00023159"/>
    </source>
</evidence>
<dbReference type="AlphaFoldDB" id="A0A7I4C4D3"/>
<keyword evidence="5" id="KW-0539">Nucleus</keyword>
<evidence type="ECO:0000313" key="9">
    <source>
        <dbReference type="Proteomes" id="UP000006727"/>
    </source>
</evidence>
<evidence type="ECO:0000259" key="7">
    <source>
        <dbReference type="PROSITE" id="PS50888"/>
    </source>
</evidence>
<reference evidence="8" key="3">
    <citation type="submission" date="2020-12" db="UniProtKB">
        <authorList>
            <consortium name="EnsemblPlants"/>
        </authorList>
    </citation>
    <scope>IDENTIFICATION</scope>
</reference>
<dbReference type="Pfam" id="PF14215">
    <property type="entry name" value="bHLH-MYC_N"/>
    <property type="match status" value="1"/>
</dbReference>
<feature type="region of interest" description="Disordered" evidence="6">
    <location>
        <begin position="252"/>
        <end position="273"/>
    </location>
</feature>
<accession>A0A7I4C4D3</accession>
<dbReference type="SUPFAM" id="SSF47459">
    <property type="entry name" value="HLH, helix-loop-helix DNA-binding domain"/>
    <property type="match status" value="1"/>
</dbReference>
<organism evidence="8 9">
    <name type="scientific">Physcomitrium patens</name>
    <name type="common">Spreading-leaved earth moss</name>
    <name type="synonym">Physcomitrella patens</name>
    <dbReference type="NCBI Taxonomy" id="3218"/>
    <lineage>
        <taxon>Eukaryota</taxon>
        <taxon>Viridiplantae</taxon>
        <taxon>Streptophyta</taxon>
        <taxon>Embryophyta</taxon>
        <taxon>Bryophyta</taxon>
        <taxon>Bryophytina</taxon>
        <taxon>Bryopsida</taxon>
        <taxon>Funariidae</taxon>
        <taxon>Funariales</taxon>
        <taxon>Funariaceae</taxon>
        <taxon>Physcomitrium</taxon>
    </lineage>
</organism>
<feature type="region of interest" description="Disordered" evidence="6">
    <location>
        <begin position="127"/>
        <end position="148"/>
    </location>
</feature>
<dbReference type="PROSITE" id="PS50888">
    <property type="entry name" value="BHLH"/>
    <property type="match status" value="1"/>
</dbReference>
<reference evidence="8 9" key="2">
    <citation type="journal article" date="2018" name="Plant J.">
        <title>The Physcomitrella patens chromosome-scale assembly reveals moss genome structure and evolution.</title>
        <authorList>
            <person name="Lang D."/>
            <person name="Ullrich K.K."/>
            <person name="Murat F."/>
            <person name="Fuchs J."/>
            <person name="Jenkins J."/>
            <person name="Haas F.B."/>
            <person name="Piednoel M."/>
            <person name="Gundlach H."/>
            <person name="Van Bel M."/>
            <person name="Meyberg R."/>
            <person name="Vives C."/>
            <person name="Morata J."/>
            <person name="Symeonidi A."/>
            <person name="Hiss M."/>
            <person name="Muchero W."/>
            <person name="Kamisugi Y."/>
            <person name="Saleh O."/>
            <person name="Blanc G."/>
            <person name="Decker E.L."/>
            <person name="van Gessel N."/>
            <person name="Grimwood J."/>
            <person name="Hayes R.D."/>
            <person name="Graham S.W."/>
            <person name="Gunter L.E."/>
            <person name="McDaniel S.F."/>
            <person name="Hoernstein S.N.W."/>
            <person name="Larsson A."/>
            <person name="Li F.W."/>
            <person name="Perroud P.F."/>
            <person name="Phillips J."/>
            <person name="Ranjan P."/>
            <person name="Rokshar D.S."/>
            <person name="Rothfels C.J."/>
            <person name="Schneider L."/>
            <person name="Shu S."/>
            <person name="Stevenson D.W."/>
            <person name="Thummler F."/>
            <person name="Tillich M."/>
            <person name="Villarreal Aguilar J.C."/>
            <person name="Widiez T."/>
            <person name="Wong G.K."/>
            <person name="Wymore A."/>
            <person name="Zhang Y."/>
            <person name="Zimmer A.D."/>
            <person name="Quatrano R.S."/>
            <person name="Mayer K.F.X."/>
            <person name="Goodstein D."/>
            <person name="Casacuberta J.M."/>
            <person name="Vandepoele K."/>
            <person name="Reski R."/>
            <person name="Cuming A.C."/>
            <person name="Tuskan G.A."/>
            <person name="Maumus F."/>
            <person name="Salse J."/>
            <person name="Schmutz J."/>
            <person name="Rensing S.A."/>
        </authorList>
    </citation>
    <scope>NUCLEOTIDE SEQUENCE [LARGE SCALE GENOMIC DNA]</scope>
    <source>
        <strain evidence="8 9">cv. Gransden 2004</strain>
    </source>
</reference>
<dbReference type="EMBL" id="ABEU02000021">
    <property type="status" value="NOT_ANNOTATED_CDS"/>
    <property type="molecule type" value="Genomic_DNA"/>
</dbReference>
<feature type="region of interest" description="Disordered" evidence="6">
    <location>
        <begin position="168"/>
        <end position="213"/>
    </location>
</feature>
<dbReference type="GO" id="GO:0046983">
    <property type="term" value="F:protein dimerization activity"/>
    <property type="evidence" value="ECO:0007669"/>
    <property type="project" value="InterPro"/>
</dbReference>
<reference evidence="8 9" key="1">
    <citation type="journal article" date="2008" name="Science">
        <title>The Physcomitrella genome reveals evolutionary insights into the conquest of land by plants.</title>
        <authorList>
            <person name="Rensing S."/>
            <person name="Lang D."/>
            <person name="Zimmer A."/>
            <person name="Terry A."/>
            <person name="Salamov A."/>
            <person name="Shapiro H."/>
            <person name="Nishiyama T."/>
            <person name="Perroud P.-F."/>
            <person name="Lindquist E."/>
            <person name="Kamisugi Y."/>
            <person name="Tanahashi T."/>
            <person name="Sakakibara K."/>
            <person name="Fujita T."/>
            <person name="Oishi K."/>
            <person name="Shin-I T."/>
            <person name="Kuroki Y."/>
            <person name="Toyoda A."/>
            <person name="Suzuki Y."/>
            <person name="Hashimoto A."/>
            <person name="Yamaguchi K."/>
            <person name="Sugano A."/>
            <person name="Kohara Y."/>
            <person name="Fujiyama A."/>
            <person name="Anterola A."/>
            <person name="Aoki S."/>
            <person name="Ashton N."/>
            <person name="Barbazuk W.B."/>
            <person name="Barker E."/>
            <person name="Bennetzen J."/>
            <person name="Bezanilla M."/>
            <person name="Blankenship R."/>
            <person name="Cho S.H."/>
            <person name="Dutcher S."/>
            <person name="Estelle M."/>
            <person name="Fawcett J.A."/>
            <person name="Gundlach H."/>
            <person name="Hanada K."/>
            <person name="Heyl A."/>
            <person name="Hicks K.A."/>
            <person name="Hugh J."/>
            <person name="Lohr M."/>
            <person name="Mayer K."/>
            <person name="Melkozernov A."/>
            <person name="Murata T."/>
            <person name="Nelson D."/>
            <person name="Pils B."/>
            <person name="Prigge M."/>
            <person name="Reiss B."/>
            <person name="Renner T."/>
            <person name="Rombauts S."/>
            <person name="Rushton P."/>
            <person name="Sanderfoot A."/>
            <person name="Schween G."/>
            <person name="Shiu S.-H."/>
            <person name="Stueber K."/>
            <person name="Theodoulou F.L."/>
            <person name="Tu H."/>
            <person name="Van de Peer Y."/>
            <person name="Verrier P.J."/>
            <person name="Waters E."/>
            <person name="Wood A."/>
            <person name="Yang L."/>
            <person name="Cove D."/>
            <person name="Cuming A."/>
            <person name="Hasebe M."/>
            <person name="Lucas S."/>
            <person name="Mishler D.B."/>
            <person name="Reski R."/>
            <person name="Grigoriev I."/>
            <person name="Quatrano R.S."/>
            <person name="Boore J.L."/>
        </authorList>
    </citation>
    <scope>NUCLEOTIDE SEQUENCE [LARGE SCALE GENOMIC DNA]</scope>
    <source>
        <strain evidence="8 9">cv. Gransden 2004</strain>
    </source>
</reference>
<dbReference type="SMART" id="SM00353">
    <property type="entry name" value="HLH"/>
    <property type="match status" value="1"/>
</dbReference>
<dbReference type="Proteomes" id="UP000006727">
    <property type="component" value="Chromosome 21"/>
</dbReference>
<keyword evidence="4" id="KW-0804">Transcription</keyword>
<dbReference type="InterPro" id="IPR054502">
    <property type="entry name" value="bHLH-TF_ACT-like_plant"/>
</dbReference>
<feature type="compositionally biased region" description="Polar residues" evidence="6">
    <location>
        <begin position="198"/>
        <end position="208"/>
    </location>
</feature>
<dbReference type="InterPro" id="IPR011598">
    <property type="entry name" value="bHLH_dom"/>
</dbReference>
<dbReference type="InterPro" id="IPR025610">
    <property type="entry name" value="MYC/MYB_N"/>
</dbReference>
<dbReference type="EnsemblPlants" id="Pp3c21_15150V3.3">
    <property type="protein sequence ID" value="Pp3c21_15150V3.3"/>
    <property type="gene ID" value="Pp3c21_15150"/>
</dbReference>
<dbReference type="InterPro" id="IPR036638">
    <property type="entry name" value="HLH_DNA-bd_sf"/>
</dbReference>
<name>A0A7I4C4D3_PHYPA</name>
<dbReference type="Gene3D" id="4.10.280.10">
    <property type="entry name" value="Helix-loop-helix DNA-binding domain"/>
    <property type="match status" value="1"/>
</dbReference>
<dbReference type="PANTHER" id="PTHR46266:SF4">
    <property type="entry name" value="TRANSCRIPTION FACTOR TT8"/>
    <property type="match status" value="1"/>
</dbReference>
<evidence type="ECO:0000256" key="4">
    <source>
        <dbReference type="ARBA" id="ARBA00023163"/>
    </source>
</evidence>
<dbReference type="Pfam" id="PF22754">
    <property type="entry name" value="bHLH-TF_ACT-like_plant"/>
    <property type="match status" value="1"/>
</dbReference>
<dbReference type="Pfam" id="PF00010">
    <property type="entry name" value="HLH"/>
    <property type="match status" value="1"/>
</dbReference>
<dbReference type="Gramene" id="Pp3c21_15150V3.3">
    <property type="protein sequence ID" value="Pp3c21_15150V3.3"/>
    <property type="gene ID" value="Pp3c21_15150"/>
</dbReference>
<feature type="region of interest" description="Disordered" evidence="6">
    <location>
        <begin position="84"/>
        <end position="111"/>
    </location>
</feature>
<evidence type="ECO:0000256" key="1">
    <source>
        <dbReference type="ARBA" id="ARBA00004123"/>
    </source>
</evidence>